<accession>A0A0A9GXY8</accession>
<dbReference type="AlphaFoldDB" id="A0A0A9GXY8"/>
<reference evidence="1" key="2">
    <citation type="journal article" date="2015" name="Data Brief">
        <title>Shoot transcriptome of the giant reed, Arundo donax.</title>
        <authorList>
            <person name="Barrero R.A."/>
            <person name="Guerrero F.D."/>
            <person name="Moolhuijzen P."/>
            <person name="Goolsby J.A."/>
            <person name="Tidwell J."/>
            <person name="Bellgard S.E."/>
            <person name="Bellgard M.I."/>
        </authorList>
    </citation>
    <scope>NUCLEOTIDE SEQUENCE</scope>
    <source>
        <tissue evidence="1">Shoot tissue taken approximately 20 cm above the soil surface</tissue>
    </source>
</reference>
<evidence type="ECO:0000313" key="1">
    <source>
        <dbReference type="EMBL" id="JAE29860.1"/>
    </source>
</evidence>
<reference evidence="1" key="1">
    <citation type="submission" date="2014-09" db="EMBL/GenBank/DDBJ databases">
        <authorList>
            <person name="Magalhaes I.L.F."/>
            <person name="Oliveira U."/>
            <person name="Santos F.R."/>
            <person name="Vidigal T.H.D.A."/>
            <person name="Brescovit A.D."/>
            <person name="Santos A.J."/>
        </authorList>
    </citation>
    <scope>NUCLEOTIDE SEQUENCE</scope>
    <source>
        <tissue evidence="1">Shoot tissue taken approximately 20 cm above the soil surface</tissue>
    </source>
</reference>
<protein>
    <submittedName>
        <fullName evidence="1">Uncharacterized protein</fullName>
    </submittedName>
</protein>
<sequence length="18" mass="2205">MEQQMEMILWAFLNSVYA</sequence>
<dbReference type="EMBL" id="GBRH01168036">
    <property type="protein sequence ID" value="JAE29860.1"/>
    <property type="molecule type" value="Transcribed_RNA"/>
</dbReference>
<proteinExistence type="predicted"/>
<organism evidence="1">
    <name type="scientific">Arundo donax</name>
    <name type="common">Giant reed</name>
    <name type="synonym">Donax arundinaceus</name>
    <dbReference type="NCBI Taxonomy" id="35708"/>
    <lineage>
        <taxon>Eukaryota</taxon>
        <taxon>Viridiplantae</taxon>
        <taxon>Streptophyta</taxon>
        <taxon>Embryophyta</taxon>
        <taxon>Tracheophyta</taxon>
        <taxon>Spermatophyta</taxon>
        <taxon>Magnoliopsida</taxon>
        <taxon>Liliopsida</taxon>
        <taxon>Poales</taxon>
        <taxon>Poaceae</taxon>
        <taxon>PACMAD clade</taxon>
        <taxon>Arundinoideae</taxon>
        <taxon>Arundineae</taxon>
        <taxon>Arundo</taxon>
    </lineage>
</organism>
<name>A0A0A9GXY8_ARUDO</name>